<dbReference type="InterPro" id="IPR009003">
    <property type="entry name" value="Peptidase_S1_PA"/>
</dbReference>
<dbReference type="Gene3D" id="2.40.10.10">
    <property type="entry name" value="Trypsin-like serine proteases"/>
    <property type="match status" value="2"/>
</dbReference>
<gene>
    <name evidence="1" type="ORF">ACIPEN_19030</name>
</gene>
<dbReference type="EMBL" id="JBIUZV010000013">
    <property type="protein sequence ID" value="MFJ3047928.1"/>
    <property type="molecule type" value="Genomic_DNA"/>
</dbReference>
<evidence type="ECO:0000313" key="1">
    <source>
        <dbReference type="EMBL" id="MFJ3047928.1"/>
    </source>
</evidence>
<sequence>MAASSLGFEAQASGVFLNANGDVLTARHAVTGCASLYVVKDARVVTASLRAVSDETDVAVLATALKPVLSAVFSRTELPSDRSVAVFAEAYSRLLRMPDRARVLSNAMTVAMTSPNEGRDLQLLSGVKPGASGSPVLGVGGLLLGIVVERVAGAPGTAEAVLLQSGNPAKAAGATSVRAVSSSVIKRFLRAHGIDFSESDAAQISMQQSPAARAFTLGVGVICG</sequence>
<reference evidence="1 2" key="1">
    <citation type="submission" date="2024-10" db="EMBL/GenBank/DDBJ databases">
        <title>The Natural Products Discovery Center: Release of the First 8490 Sequenced Strains for Exploring Actinobacteria Biosynthetic Diversity.</title>
        <authorList>
            <person name="Kalkreuter E."/>
            <person name="Kautsar S.A."/>
            <person name="Yang D."/>
            <person name="Bader C.D."/>
            <person name="Teijaro C.N."/>
            <person name="Fluegel L."/>
            <person name="Davis C.M."/>
            <person name="Simpson J.R."/>
            <person name="Lauterbach L."/>
            <person name="Steele A.D."/>
            <person name="Gui C."/>
            <person name="Meng S."/>
            <person name="Li G."/>
            <person name="Viehrig K."/>
            <person name="Ye F."/>
            <person name="Su P."/>
            <person name="Kiefer A.F."/>
            <person name="Nichols A."/>
            <person name="Cepeda A.J."/>
            <person name="Yan W."/>
            <person name="Fan B."/>
            <person name="Jiang Y."/>
            <person name="Adhikari A."/>
            <person name="Zheng C.-J."/>
            <person name="Schuster L."/>
            <person name="Cowan T.M."/>
            <person name="Smanski M.J."/>
            <person name="Chevrette M.G."/>
            <person name="De Carvalho L.P.S."/>
            <person name="Shen B."/>
        </authorList>
    </citation>
    <scope>NUCLEOTIDE SEQUENCE [LARGE SCALE GENOMIC DNA]</scope>
    <source>
        <strain evidence="1 2">NPDC087045</strain>
    </source>
</reference>
<keyword evidence="2" id="KW-1185">Reference proteome</keyword>
<evidence type="ECO:0000313" key="2">
    <source>
        <dbReference type="Proteomes" id="UP001617427"/>
    </source>
</evidence>
<dbReference type="Pfam" id="PF13365">
    <property type="entry name" value="Trypsin_2"/>
    <property type="match status" value="1"/>
</dbReference>
<dbReference type="InterPro" id="IPR043504">
    <property type="entry name" value="Peptidase_S1_PA_chymotrypsin"/>
</dbReference>
<comment type="caution">
    <text evidence="1">The sequence shown here is derived from an EMBL/GenBank/DDBJ whole genome shotgun (WGS) entry which is preliminary data.</text>
</comment>
<proteinExistence type="predicted"/>
<organism evidence="1 2">
    <name type="scientific">Herbaspirillum chlorophenolicum</name>
    <dbReference type="NCBI Taxonomy" id="211589"/>
    <lineage>
        <taxon>Bacteria</taxon>
        <taxon>Pseudomonadati</taxon>
        <taxon>Pseudomonadota</taxon>
        <taxon>Betaproteobacteria</taxon>
        <taxon>Burkholderiales</taxon>
        <taxon>Oxalobacteraceae</taxon>
        <taxon>Herbaspirillum</taxon>
    </lineage>
</organism>
<accession>A0ABW8F3P7</accession>
<dbReference type="RefSeq" id="WP_402702702.1">
    <property type="nucleotide sequence ID" value="NZ_JBIUZV010000013.1"/>
</dbReference>
<dbReference type="SUPFAM" id="SSF50494">
    <property type="entry name" value="Trypsin-like serine proteases"/>
    <property type="match status" value="1"/>
</dbReference>
<dbReference type="Proteomes" id="UP001617427">
    <property type="component" value="Unassembled WGS sequence"/>
</dbReference>
<protein>
    <submittedName>
        <fullName evidence="1">Trypsin-like peptidase domain-containing protein</fullName>
    </submittedName>
</protein>
<name>A0ABW8F3P7_9BURK</name>